<accession>A0ABU1YUB6</accession>
<proteinExistence type="predicted"/>
<evidence type="ECO:0000313" key="3">
    <source>
        <dbReference type="Proteomes" id="UP001180453"/>
    </source>
</evidence>
<gene>
    <name evidence="2" type="ORF">J2X20_004209</name>
</gene>
<evidence type="ECO:0008006" key="4">
    <source>
        <dbReference type="Google" id="ProtNLM"/>
    </source>
</evidence>
<dbReference type="EMBL" id="JAVDXU010000003">
    <property type="protein sequence ID" value="MDR7271541.1"/>
    <property type="molecule type" value="Genomic_DNA"/>
</dbReference>
<evidence type="ECO:0000256" key="1">
    <source>
        <dbReference type="SAM" id="SignalP"/>
    </source>
</evidence>
<dbReference type="Proteomes" id="UP001180453">
    <property type="component" value="Unassembled WGS sequence"/>
</dbReference>
<reference evidence="2 3" key="1">
    <citation type="submission" date="2023-07" db="EMBL/GenBank/DDBJ databases">
        <title>Sorghum-associated microbial communities from plants grown in Nebraska, USA.</title>
        <authorList>
            <person name="Schachtman D."/>
        </authorList>
    </citation>
    <scope>NUCLEOTIDE SEQUENCE [LARGE SCALE GENOMIC DNA]</scope>
    <source>
        <strain evidence="2 3">BE314</strain>
    </source>
</reference>
<name>A0ABU1YUB6_ROSSA</name>
<feature type="chain" id="PRO_5047533258" description="PEP-CTERM protein-sorting domain-containing protein" evidence="1">
    <location>
        <begin position="23"/>
        <end position="239"/>
    </location>
</feature>
<keyword evidence="3" id="KW-1185">Reference proteome</keyword>
<evidence type="ECO:0000313" key="2">
    <source>
        <dbReference type="EMBL" id="MDR7271541.1"/>
    </source>
</evidence>
<comment type="caution">
    <text evidence="2">The sequence shown here is derived from an EMBL/GenBank/DDBJ whole genome shotgun (WGS) entry which is preliminary data.</text>
</comment>
<organism evidence="2 3">
    <name type="scientific">Roseateles saccharophilus</name>
    <name type="common">Pseudomonas saccharophila</name>
    <dbReference type="NCBI Taxonomy" id="304"/>
    <lineage>
        <taxon>Bacteria</taxon>
        <taxon>Pseudomonadati</taxon>
        <taxon>Pseudomonadota</taxon>
        <taxon>Betaproteobacteria</taxon>
        <taxon>Burkholderiales</taxon>
        <taxon>Sphaerotilaceae</taxon>
        <taxon>Roseateles</taxon>
    </lineage>
</organism>
<sequence>MREFAPLALAAALLCCSPLALAAPCDGSSDPCTIDLGRASASFASGAASYFAEAVVVNGSDMSLGANPQLLSATQITHGATSDSFVVNPQLYAYVGGSGIQGLHEASATLQFTGLSFTADPGYQITSVQAIVKGSFSLVGNAYGGIGVPGAVQWTVAPNFTSTWSVDPASADVVLGFTAAASYLEGEEGTAASYGAASASIDSLEFVVNVAPVPEPHPAALLALGGALLLLLKGRRRGI</sequence>
<feature type="signal peptide" evidence="1">
    <location>
        <begin position="1"/>
        <end position="22"/>
    </location>
</feature>
<dbReference type="RefSeq" id="WP_310268941.1">
    <property type="nucleotide sequence ID" value="NZ_JAVDXU010000003.1"/>
</dbReference>
<keyword evidence="1" id="KW-0732">Signal</keyword>
<protein>
    <recommendedName>
        <fullName evidence="4">PEP-CTERM protein-sorting domain-containing protein</fullName>
    </recommendedName>
</protein>